<evidence type="ECO:0000256" key="6">
    <source>
        <dbReference type="ARBA" id="ARBA00022839"/>
    </source>
</evidence>
<keyword evidence="8 10" id="KW-0238">DNA-binding</keyword>
<organism evidence="12 13">
    <name type="scientific">Morganella psychrotolerans</name>
    <dbReference type="NCBI Taxonomy" id="368603"/>
    <lineage>
        <taxon>Bacteria</taxon>
        <taxon>Pseudomonadati</taxon>
        <taxon>Pseudomonadota</taxon>
        <taxon>Gammaproteobacteria</taxon>
        <taxon>Enterobacterales</taxon>
        <taxon>Morganellaceae</taxon>
        <taxon>Morganella</taxon>
    </lineage>
</organism>
<evidence type="ECO:0000256" key="3">
    <source>
        <dbReference type="ARBA" id="ARBA00022763"/>
    </source>
</evidence>
<keyword evidence="7 10" id="KW-0067">ATP-binding</keyword>
<dbReference type="Gene3D" id="3.40.50.10930">
    <property type="match status" value="1"/>
</dbReference>
<evidence type="ECO:0000256" key="8">
    <source>
        <dbReference type="ARBA" id="ARBA00023125"/>
    </source>
</evidence>
<dbReference type="InterPro" id="IPR013986">
    <property type="entry name" value="DExx_box_DNA_helicase_dom_sf"/>
</dbReference>
<dbReference type="Pfam" id="PF04257">
    <property type="entry name" value="Exonuc_V_gamma"/>
    <property type="match status" value="1"/>
</dbReference>
<keyword evidence="5 10" id="KW-0347">Helicase</keyword>
<evidence type="ECO:0000256" key="4">
    <source>
        <dbReference type="ARBA" id="ARBA00022801"/>
    </source>
</evidence>
<dbReference type="Gene3D" id="3.40.50.300">
    <property type="entry name" value="P-loop containing nucleotide triphosphate hydrolases"/>
    <property type="match status" value="2"/>
</dbReference>
<dbReference type="InterPro" id="IPR041500">
    <property type="entry name" value="RecC_C"/>
</dbReference>
<keyword evidence="2 10" id="KW-0547">Nucleotide-binding</keyword>
<accession>A0A1B8H1P7</accession>
<keyword evidence="6 10" id="KW-0269">Exonuclease</keyword>
<evidence type="ECO:0000259" key="11">
    <source>
        <dbReference type="Pfam" id="PF17946"/>
    </source>
</evidence>
<dbReference type="GO" id="GO:0000724">
    <property type="term" value="P:double-strand break repair via homologous recombination"/>
    <property type="evidence" value="ECO:0007669"/>
    <property type="project" value="UniProtKB-UniRule"/>
</dbReference>
<dbReference type="HAMAP" id="MF_01486">
    <property type="entry name" value="RecC"/>
    <property type="match status" value="1"/>
</dbReference>
<comment type="subunit">
    <text evidence="10">Heterotrimer of RecB, RecC and RecD. All subunits contribute to DNA-binding.</text>
</comment>
<dbReference type="RefSeq" id="WP_067426289.1">
    <property type="nucleotide sequence ID" value="NZ_LZEX01000044.1"/>
</dbReference>
<dbReference type="SUPFAM" id="SSF52980">
    <property type="entry name" value="Restriction endonuclease-like"/>
    <property type="match status" value="1"/>
</dbReference>
<dbReference type="PANTHER" id="PTHR30591">
    <property type="entry name" value="RECBCD ENZYME SUBUNIT RECC"/>
    <property type="match status" value="1"/>
</dbReference>
<evidence type="ECO:0000313" key="13">
    <source>
        <dbReference type="Proteomes" id="UP000092247"/>
    </source>
</evidence>
<proteinExistence type="inferred from homology"/>
<dbReference type="InterPro" id="IPR006697">
    <property type="entry name" value="RecC"/>
</dbReference>
<keyword evidence="4 10" id="KW-0378">Hydrolase</keyword>
<dbReference type="EMBL" id="LZEX01000044">
    <property type="protein sequence ID" value="OBU03002.1"/>
    <property type="molecule type" value="Genomic_DNA"/>
</dbReference>
<dbReference type="FunFam" id="3.40.50.300:FF:001153">
    <property type="entry name" value="RecBCD enzyme subunit RecC"/>
    <property type="match status" value="1"/>
</dbReference>
<reference evidence="12 13" key="1">
    <citation type="submission" date="2016-06" db="EMBL/GenBank/DDBJ databases">
        <authorList>
            <person name="Kjaerup R.B."/>
            <person name="Dalgaard T.S."/>
            <person name="Juul-Madsen H.R."/>
        </authorList>
    </citation>
    <scope>NUCLEOTIDE SEQUENCE [LARGE SCALE GENOMIC DNA]</scope>
    <source>
        <strain evidence="12 13">GCSL-Mp3</strain>
    </source>
</reference>
<evidence type="ECO:0000256" key="1">
    <source>
        <dbReference type="ARBA" id="ARBA00022722"/>
    </source>
</evidence>
<dbReference type="InterPro" id="IPR027417">
    <property type="entry name" value="P-loop_NTPase"/>
</dbReference>
<dbReference type="CDD" id="cd22353">
    <property type="entry name" value="RecC_C-like"/>
    <property type="match status" value="1"/>
</dbReference>
<evidence type="ECO:0000256" key="5">
    <source>
        <dbReference type="ARBA" id="ARBA00022806"/>
    </source>
</evidence>
<sequence>MFTIYHSNDLDLLKDVICHIIDTDKIADPFRPETVLVQSPGMSQWLQIALAEKLGIAANIDFPLPATFIWDMFTRVLPGIPKESAFSKGAMTWKLMSLLPQRLENPDFTPLRHYLDDDNDKRKLHQLSGRIADLFDQYLVYRPDWLTAWEGDTLVDGLSHNQAWQKSLWQDLQTLTRALDQPQWHRANLYQRFIDVLNQGDPHIMANLPPRLFICGISALPPVYLQALRALGQHTHIHLMFTNPCQYYWGDIQNPALLRRMLARKPQSYWDKKAVSWFKSDDDAPSLFNFEADGEQNIGNPLLASWGRLGRDNLWFLEEIDDAHVIKAFVDHTPDTLLTSIQQDILDLADYSRVGKTKEEFSVSKDRRILAADDRSLSFHSCHSPQREVEILQDYLLNLLENNPLLTPRDIIVMVADIDSYSPYIQAVFGHGNDNRYLPFAISDRKARQAHPVLQAVLTLLELPQSRFTSEHVLSLLEVPAIAQQFGLDESDLPLLRRWVSGSGVRWGLDDDNIESFSLPVFGQNTWKFGLERMLLGYAMAQQEGTWRGILPYDDASGIAAGRVGQLAAFIDTLSRWQDILSETRTPVQWRETGTELLSAFFAVAPDTEPVLSMVLQQWQQVLEQAIKACYDDDVPLSLIRDELSLRLDDEKISQRFLSGAINFCTLMPMRSIPFKVVCLLGMNDGVYPRNIPPLGFDLMAEQARRGDRKRRDDDRYLFLEALGSAKEHLYISYIGRSIRDNEERNPSVLVSELLEYIGLNFCLEKDRPADLDISRKAVGNHLTVCHSRVPFAAENYREGTEFQSFAPQWLPAALGQGRAQGPFNVPVPDESVKDITLDQLLRFYRHPIRAFFQQRLKVHFDIEDVALPEEEPFSVDNLQRYGFNTQLLDALVDGESEEQVFTTLKAAGSLPAGAFAQVYWEDQLQEMDVLAEKIRMARAESESELFCYGVGPYTLTGQLTGVQNDGLLRWRAAALTAVDGLRLWIEHLVYSLSDRQQFSRAFGRNDTAWIFEPLTAAQAQQYLQPLLDVFVQGLNEPLPVFIKSGWAWLSTLADEKSGELSDDEALQHKASSLLLQTLQGGFQFNGEAEDDYVVRAFRHFDTALLDTVKQLSQQLFLPMFHHQKNRENQADA</sequence>
<evidence type="ECO:0000313" key="12">
    <source>
        <dbReference type="EMBL" id="OBU03002.1"/>
    </source>
</evidence>
<dbReference type="InterPro" id="IPR011335">
    <property type="entry name" value="Restrct_endonuc-II-like"/>
</dbReference>
<evidence type="ECO:0000256" key="10">
    <source>
        <dbReference type="HAMAP-Rule" id="MF_01486"/>
    </source>
</evidence>
<dbReference type="GO" id="GO:0003677">
    <property type="term" value="F:DNA binding"/>
    <property type="evidence" value="ECO:0007669"/>
    <property type="project" value="UniProtKB-UniRule"/>
</dbReference>
<evidence type="ECO:0000256" key="7">
    <source>
        <dbReference type="ARBA" id="ARBA00022840"/>
    </source>
</evidence>
<dbReference type="NCBIfam" id="TIGR01450">
    <property type="entry name" value="recC"/>
    <property type="match status" value="1"/>
</dbReference>
<gene>
    <name evidence="10" type="primary">recC</name>
    <name evidence="12" type="ORF">AYY17_11980</name>
</gene>
<dbReference type="PANTHER" id="PTHR30591:SF1">
    <property type="entry name" value="RECBCD ENZYME SUBUNIT RECC"/>
    <property type="match status" value="1"/>
</dbReference>
<dbReference type="STRING" id="368603.AYY16_14835"/>
<evidence type="ECO:0000256" key="9">
    <source>
        <dbReference type="ARBA" id="ARBA00023204"/>
    </source>
</evidence>
<feature type="domain" description="RecC C-terminal" evidence="11">
    <location>
        <begin position="834"/>
        <end position="1052"/>
    </location>
</feature>
<dbReference type="GO" id="GO:0005524">
    <property type="term" value="F:ATP binding"/>
    <property type="evidence" value="ECO:0007669"/>
    <property type="project" value="UniProtKB-UniRule"/>
</dbReference>
<dbReference type="Gene3D" id="1.10.10.160">
    <property type="match status" value="1"/>
</dbReference>
<protein>
    <recommendedName>
        <fullName evidence="10">RecBCD enzyme subunit RecC</fullName>
    </recommendedName>
    <alternativeName>
        <fullName evidence="10">Exonuclease V subunit RecC</fullName>
        <shortName evidence="10">ExoV subunit RecC</shortName>
    </alternativeName>
    <alternativeName>
        <fullName evidence="10">Helicase/nuclease RecBCD subunit RecC</fullName>
    </alternativeName>
</protein>
<dbReference type="Pfam" id="PF17946">
    <property type="entry name" value="RecC_C"/>
    <property type="match status" value="1"/>
</dbReference>
<comment type="caution">
    <text evidence="12">The sequence shown here is derived from an EMBL/GenBank/DDBJ whole genome shotgun (WGS) entry which is preliminary data.</text>
</comment>
<keyword evidence="1 10" id="KW-0540">Nuclease</keyword>
<dbReference type="Proteomes" id="UP000092247">
    <property type="component" value="Unassembled WGS sequence"/>
</dbReference>
<dbReference type="GO" id="GO:0009338">
    <property type="term" value="C:exodeoxyribonuclease V complex"/>
    <property type="evidence" value="ECO:0007669"/>
    <property type="project" value="InterPro"/>
</dbReference>
<dbReference type="AlphaFoldDB" id="A0A1B8H1P7"/>
<dbReference type="PIRSF" id="PIRSF000980">
    <property type="entry name" value="RecC"/>
    <property type="match status" value="1"/>
</dbReference>
<comment type="miscellaneous">
    <text evidence="10">In the RecBCD complex, RecB has a slow 3'-5' helicase, an exonuclease activity and loads RecA onto ssDNA, RecD has a fast 5'-3' helicase activity, while RecC stimulates the ATPase and processivity of the RecB helicase and contributes to recognition of the Chi site.</text>
</comment>
<dbReference type="SUPFAM" id="SSF52540">
    <property type="entry name" value="P-loop containing nucleoside triphosphate hydrolases"/>
    <property type="match status" value="2"/>
</dbReference>
<dbReference type="NCBIfam" id="NF008289">
    <property type="entry name" value="PRK11069.1"/>
    <property type="match status" value="1"/>
</dbReference>
<keyword evidence="9 10" id="KW-0234">DNA repair</keyword>
<evidence type="ECO:0000256" key="2">
    <source>
        <dbReference type="ARBA" id="ARBA00022741"/>
    </source>
</evidence>
<comment type="function">
    <text evidence="10">A helicase/nuclease that prepares dsDNA breaks (DSB) for recombinational DNA repair. Binds to DSBs and unwinds DNA via a highly rapid and processive ATP-dependent bidirectional helicase activity. Unwinds dsDNA until it encounters a Chi (crossover hotspot instigator) sequence from the 3' direction. Cuts ssDNA a few nucleotides 3' to the Chi site. The properties and activities of the enzyme are changed at Chi. The Chi-altered holoenzyme produces a long 3'-ssDNA overhang and facilitates RecA-binding to the ssDNA for homologous DNA recombination and repair. Holoenzyme degrades any linearized DNA that is unable to undergo homologous recombination. In the holoenzyme this subunit recognizes the wild-type Chi sequence, and when added to isolated RecB increases its ATP-dependent helicase processivity.</text>
</comment>
<dbReference type="GO" id="GO:0008854">
    <property type="term" value="F:exodeoxyribonuclease V activity"/>
    <property type="evidence" value="ECO:0007669"/>
    <property type="project" value="InterPro"/>
</dbReference>
<comment type="similarity">
    <text evidence="10">Belongs to the RecC family.</text>
</comment>
<dbReference type="GO" id="GO:0003678">
    <property type="term" value="F:DNA helicase activity"/>
    <property type="evidence" value="ECO:0007669"/>
    <property type="project" value="UniProtKB-UniRule"/>
</dbReference>
<dbReference type="Gene3D" id="1.10.10.990">
    <property type="match status" value="1"/>
</dbReference>
<name>A0A1B8H1P7_9GAMM</name>
<keyword evidence="3 10" id="KW-0227">DNA damage</keyword>